<dbReference type="PROSITE" id="PS01319">
    <property type="entry name" value="RBFA"/>
    <property type="match status" value="1"/>
</dbReference>
<dbReference type="GO" id="GO:0005829">
    <property type="term" value="C:cytosol"/>
    <property type="evidence" value="ECO:0007669"/>
    <property type="project" value="TreeGrafter"/>
</dbReference>
<dbReference type="OrthoDB" id="307788at2"/>
<organism evidence="3 4">
    <name type="scientific">Thomasclavelia cocleata</name>
    <dbReference type="NCBI Taxonomy" id="69824"/>
    <lineage>
        <taxon>Bacteria</taxon>
        <taxon>Bacillati</taxon>
        <taxon>Bacillota</taxon>
        <taxon>Erysipelotrichia</taxon>
        <taxon>Erysipelotrichales</taxon>
        <taxon>Coprobacillaceae</taxon>
        <taxon>Thomasclavelia</taxon>
    </lineage>
</organism>
<keyword evidence="4" id="KW-1185">Reference proteome</keyword>
<dbReference type="Proteomes" id="UP000198558">
    <property type="component" value="Unassembled WGS sequence"/>
</dbReference>
<comment type="similarity">
    <text evidence="2">Belongs to the RbfA family.</text>
</comment>
<dbReference type="GO" id="GO:0030490">
    <property type="term" value="P:maturation of SSU-rRNA"/>
    <property type="evidence" value="ECO:0007669"/>
    <property type="project" value="UniProtKB-UniRule"/>
</dbReference>
<comment type="subunit">
    <text evidence="2">Monomer. Binds 30S ribosomal subunits, but not 50S ribosomal subunits or 70S ribosomes.</text>
</comment>
<keyword evidence="1 2" id="KW-0690">Ribosome biogenesis</keyword>
<reference evidence="4" key="1">
    <citation type="submission" date="2016-10" db="EMBL/GenBank/DDBJ databases">
        <authorList>
            <person name="Varghese N."/>
            <person name="Submissions S."/>
        </authorList>
    </citation>
    <scope>NUCLEOTIDE SEQUENCE [LARGE SCALE GENOMIC DNA]</scope>
    <source>
        <strain evidence="4">DSM 1551</strain>
    </source>
</reference>
<dbReference type="HAMAP" id="MF_00003">
    <property type="entry name" value="RbfA"/>
    <property type="match status" value="1"/>
</dbReference>
<protein>
    <recommendedName>
        <fullName evidence="2">Ribosome-binding factor A</fullName>
    </recommendedName>
</protein>
<sequence length="115" mass="13245">MVLKKDKLSGIIQRELSHILQVEVRDPKIGFCTITAVDLTNDLSIAKIYVTFLGKDYNVRKGMEALERSKGFIRSLLAKRLTIRKVPELHFVHDTSLEYGNKIEKIIDDINHHDK</sequence>
<evidence type="ECO:0000256" key="2">
    <source>
        <dbReference type="HAMAP-Rule" id="MF_00003"/>
    </source>
</evidence>
<dbReference type="NCBIfam" id="TIGR00082">
    <property type="entry name" value="rbfA"/>
    <property type="match status" value="1"/>
</dbReference>
<dbReference type="GeneID" id="78287249"/>
<proteinExistence type="inferred from homology"/>
<dbReference type="GO" id="GO:0043024">
    <property type="term" value="F:ribosomal small subunit binding"/>
    <property type="evidence" value="ECO:0007669"/>
    <property type="project" value="TreeGrafter"/>
</dbReference>
<keyword evidence="2" id="KW-0963">Cytoplasm</keyword>
<comment type="subcellular location">
    <subcellularLocation>
        <location evidence="2">Cytoplasm</location>
    </subcellularLocation>
</comment>
<dbReference type="InterPro" id="IPR023799">
    <property type="entry name" value="RbfA_dom_sf"/>
</dbReference>
<dbReference type="Pfam" id="PF02033">
    <property type="entry name" value="RBFA"/>
    <property type="match status" value="1"/>
</dbReference>
<dbReference type="SUPFAM" id="SSF89919">
    <property type="entry name" value="Ribosome-binding factor A, RbfA"/>
    <property type="match status" value="1"/>
</dbReference>
<evidence type="ECO:0000313" key="4">
    <source>
        <dbReference type="Proteomes" id="UP000198558"/>
    </source>
</evidence>
<dbReference type="AlphaFoldDB" id="A0A1I0BP08"/>
<evidence type="ECO:0000313" key="3">
    <source>
        <dbReference type="EMBL" id="SET08729.1"/>
    </source>
</evidence>
<gene>
    <name evidence="2" type="primary">rbfA</name>
    <name evidence="3" type="ORF">SAMN04489758_101207</name>
</gene>
<dbReference type="RefSeq" id="WP_092351585.1">
    <property type="nucleotide sequence ID" value="NZ_FOIN01000001.1"/>
</dbReference>
<comment type="function">
    <text evidence="2">One of several proteins that assist in the late maturation steps of the functional core of the 30S ribosomal subunit. Associates with free 30S ribosomal subunits (but not with 30S subunits that are part of 70S ribosomes or polysomes). Required for efficient processing of 16S rRNA. May interact with the 5'-terminal helix region of 16S rRNA.</text>
</comment>
<dbReference type="Gene3D" id="3.30.300.20">
    <property type="match status" value="1"/>
</dbReference>
<dbReference type="EMBL" id="FOIN01000001">
    <property type="protein sequence ID" value="SET08729.1"/>
    <property type="molecule type" value="Genomic_DNA"/>
</dbReference>
<dbReference type="InterPro" id="IPR015946">
    <property type="entry name" value="KH_dom-like_a/b"/>
</dbReference>
<dbReference type="InterPro" id="IPR000238">
    <property type="entry name" value="RbfA"/>
</dbReference>
<dbReference type="PANTHER" id="PTHR33515:SF1">
    <property type="entry name" value="RIBOSOME-BINDING FACTOR A, CHLOROPLASTIC-RELATED"/>
    <property type="match status" value="1"/>
</dbReference>
<dbReference type="InterPro" id="IPR020053">
    <property type="entry name" value="Ribosome-bd_factorA_CS"/>
</dbReference>
<name>A0A1I0BP08_9FIRM</name>
<accession>A0A1I0BP08</accession>
<dbReference type="PANTHER" id="PTHR33515">
    <property type="entry name" value="RIBOSOME-BINDING FACTOR A, CHLOROPLASTIC-RELATED"/>
    <property type="match status" value="1"/>
</dbReference>
<evidence type="ECO:0000256" key="1">
    <source>
        <dbReference type="ARBA" id="ARBA00022517"/>
    </source>
</evidence>